<dbReference type="Gene3D" id="3.10.129.10">
    <property type="entry name" value="Hotdog Thioesterase"/>
    <property type="match status" value="1"/>
</dbReference>
<dbReference type="InterPro" id="IPR054545">
    <property type="entry name" value="ApeI-like"/>
</dbReference>
<dbReference type="Gene3D" id="3.30.300.30">
    <property type="match status" value="1"/>
</dbReference>
<proteinExistence type="predicted"/>
<accession>A0ABR9PZG0</accession>
<evidence type="ECO:0000313" key="4">
    <source>
        <dbReference type="Proteomes" id="UP001516472"/>
    </source>
</evidence>
<keyword evidence="4" id="KW-1185">Reference proteome</keyword>
<gene>
    <name evidence="3" type="ORF">G4177_34770</name>
</gene>
<sequence length="573" mass="61254">MGEPLALEHLLVHGRPAGYPVAHREGQVLDFAALRARVAGWRAAFAAHGGTRHALFLEDTFEFAAALLGAWHAGVCIYLPADARPATLDALRAQVEGFAGRAPAGVTAIAPLPDADGAFRALAPELAALVVYTSGSSGEPTAIPKRLSQLSREVVTLGALFDAEAGDVPVLATVSHQHIYGLLFRVLWPLASGRPFDAHALPYPEDVVAALRPGPALLVASPAHLKRLPPSLDWASARGHLRGLFSSGGPLGPEALQACRDLLGRAPVEVYGSSETGGVAWRRRDTDDAASWRVMPGVQVRTGADPGPGADDVLAVRSPHLDLPEGAWFTTEDRARPVPGGFELLGRRDRLLKLEEKRVSLSAMERALVDSGLVREARVLPLADGHRVTLAVVAVPDAAGWRLQEAGGRRSLNQALREKLAPHFESSALPRRFRYLEAMPVNPQGKSTEAALAALFDPRRPSFRVMERAPDRVLLSLEAQEGSPYFEGHFPGTPILPGVVQVDWALLLGREHFALPPDFLRLETLKFQQVIPPGTHLTLELTWAAESGRLGFKLTSDAGAHASGRIVLGGGVG</sequence>
<dbReference type="Pfam" id="PF22818">
    <property type="entry name" value="ApeI-like"/>
    <property type="match status" value="1"/>
</dbReference>
<comment type="caution">
    <text evidence="3">The sequence shown here is derived from an EMBL/GenBank/DDBJ whole genome shotgun (WGS) entry which is preliminary data.</text>
</comment>
<feature type="domain" description="ApeI dehydratase-like" evidence="2">
    <location>
        <begin position="469"/>
        <end position="565"/>
    </location>
</feature>
<dbReference type="EMBL" id="JAAIYO010000017">
    <property type="protein sequence ID" value="MBE4753328.1"/>
    <property type="molecule type" value="Genomic_DNA"/>
</dbReference>
<dbReference type="InterPro" id="IPR045851">
    <property type="entry name" value="AMP-bd_C_sf"/>
</dbReference>
<name>A0ABR9PZG0_9BACT</name>
<dbReference type="InterPro" id="IPR042099">
    <property type="entry name" value="ANL_N_sf"/>
</dbReference>
<evidence type="ECO:0000313" key="3">
    <source>
        <dbReference type="EMBL" id="MBE4753328.1"/>
    </source>
</evidence>
<evidence type="ECO:0000259" key="2">
    <source>
        <dbReference type="Pfam" id="PF22818"/>
    </source>
</evidence>
<dbReference type="PANTHER" id="PTHR45398:SF1">
    <property type="entry name" value="ENZYME, PUTATIVE (JCVI)-RELATED"/>
    <property type="match status" value="1"/>
</dbReference>
<reference evidence="3 4" key="1">
    <citation type="submission" date="2020-02" db="EMBL/GenBank/DDBJ databases">
        <authorList>
            <person name="Babadi Z.K."/>
            <person name="Risdian C."/>
            <person name="Ebrahimipour G.H."/>
            <person name="Wink J."/>
        </authorList>
    </citation>
    <scope>NUCLEOTIDE SEQUENCE [LARGE SCALE GENOMIC DNA]</scope>
    <source>
        <strain evidence="3 4">ZKHCc1 1396</strain>
    </source>
</reference>
<dbReference type="SUPFAM" id="SSF56801">
    <property type="entry name" value="Acetyl-CoA synthetase-like"/>
    <property type="match status" value="1"/>
</dbReference>
<evidence type="ECO:0000259" key="1">
    <source>
        <dbReference type="Pfam" id="PF00501"/>
    </source>
</evidence>
<dbReference type="InterPro" id="IPR000873">
    <property type="entry name" value="AMP-dep_synth/lig_dom"/>
</dbReference>
<dbReference type="InterPro" id="IPR029069">
    <property type="entry name" value="HotDog_dom_sf"/>
</dbReference>
<dbReference type="PANTHER" id="PTHR45398">
    <property type="match status" value="1"/>
</dbReference>
<dbReference type="RefSeq" id="WP_193430473.1">
    <property type="nucleotide sequence ID" value="NZ_CBCSIP010000165.1"/>
</dbReference>
<dbReference type="Pfam" id="PF00501">
    <property type="entry name" value="AMP-binding"/>
    <property type="match status" value="1"/>
</dbReference>
<protein>
    <submittedName>
        <fullName evidence="3">AMP-binding protein</fullName>
    </submittedName>
</protein>
<dbReference type="Proteomes" id="UP001516472">
    <property type="component" value="Unassembled WGS sequence"/>
</dbReference>
<dbReference type="SUPFAM" id="SSF54637">
    <property type="entry name" value="Thioesterase/thiol ester dehydrase-isomerase"/>
    <property type="match status" value="1"/>
</dbReference>
<dbReference type="Gene3D" id="3.40.50.12780">
    <property type="entry name" value="N-terminal domain of ligase-like"/>
    <property type="match status" value="1"/>
</dbReference>
<feature type="domain" description="AMP-dependent synthetase/ligase" evidence="1">
    <location>
        <begin position="121"/>
        <end position="289"/>
    </location>
</feature>
<organism evidence="3 4">
    <name type="scientific">Corallococcus soli</name>
    <dbReference type="NCBI Taxonomy" id="2710757"/>
    <lineage>
        <taxon>Bacteria</taxon>
        <taxon>Pseudomonadati</taxon>
        <taxon>Myxococcota</taxon>
        <taxon>Myxococcia</taxon>
        <taxon>Myxococcales</taxon>
        <taxon>Cystobacterineae</taxon>
        <taxon>Myxococcaceae</taxon>
        <taxon>Corallococcus</taxon>
    </lineage>
</organism>